<proteinExistence type="predicted"/>
<dbReference type="PANTHER" id="PTHR33507">
    <property type="entry name" value="INNER MEMBRANE PROTEIN YBBJ"/>
    <property type="match status" value="1"/>
</dbReference>
<dbReference type="Pfam" id="PF01957">
    <property type="entry name" value="NfeD"/>
    <property type="match status" value="1"/>
</dbReference>
<dbReference type="AlphaFoldDB" id="A0A143QR62"/>
<evidence type="ECO:0000256" key="4">
    <source>
        <dbReference type="ARBA" id="ARBA00023136"/>
    </source>
</evidence>
<dbReference type="RefSeq" id="WP_027497041.1">
    <property type="nucleotide sequence ID" value="NZ_CAKKLU010000005.1"/>
</dbReference>
<evidence type="ECO:0000256" key="2">
    <source>
        <dbReference type="ARBA" id="ARBA00022692"/>
    </source>
</evidence>
<evidence type="ECO:0000256" key="3">
    <source>
        <dbReference type="ARBA" id="ARBA00022989"/>
    </source>
</evidence>
<accession>A0A143QR62</accession>
<evidence type="ECO:0000256" key="5">
    <source>
        <dbReference type="SAM" id="Phobius"/>
    </source>
</evidence>
<feature type="transmembrane region" description="Helical" evidence="5">
    <location>
        <begin position="44"/>
        <end position="64"/>
    </location>
</feature>
<keyword evidence="8" id="KW-1185">Reference proteome</keyword>
<organism evidence="7 8">
    <name type="scientific">Rhodococcoides fascians</name>
    <name type="common">Rhodococcus fascians</name>
    <dbReference type="NCBI Taxonomy" id="1828"/>
    <lineage>
        <taxon>Bacteria</taxon>
        <taxon>Bacillati</taxon>
        <taxon>Actinomycetota</taxon>
        <taxon>Actinomycetes</taxon>
        <taxon>Mycobacteriales</taxon>
        <taxon>Nocardiaceae</taxon>
        <taxon>Rhodococcoides</taxon>
    </lineage>
</organism>
<dbReference type="KEGG" id="rhs:A3Q41_03956"/>
<evidence type="ECO:0000313" key="8">
    <source>
        <dbReference type="Proteomes" id="UP000076038"/>
    </source>
</evidence>
<dbReference type="SUPFAM" id="SSF141322">
    <property type="entry name" value="NfeD domain-like"/>
    <property type="match status" value="1"/>
</dbReference>
<evidence type="ECO:0000313" key="7">
    <source>
        <dbReference type="EMBL" id="AMY25238.1"/>
    </source>
</evidence>
<dbReference type="Proteomes" id="UP000076038">
    <property type="component" value="Chromosome"/>
</dbReference>
<dbReference type="PANTHER" id="PTHR33507:SF3">
    <property type="entry name" value="INNER MEMBRANE PROTEIN YBBJ"/>
    <property type="match status" value="1"/>
</dbReference>
<dbReference type="PATRIC" id="fig|1653479.3.peg.4011"/>
<dbReference type="Gene3D" id="2.40.50.140">
    <property type="entry name" value="Nucleic acid-binding proteins"/>
    <property type="match status" value="1"/>
</dbReference>
<keyword evidence="4 5" id="KW-0472">Membrane</keyword>
<reference evidence="8" key="2">
    <citation type="submission" date="2016-04" db="EMBL/GenBank/DDBJ databases">
        <title>Complete Genome and Plasmid Sequences for Rhodococcus fascians D188 and Draft Sequences for Rhodococcus spp. Isolates PBTS 1 and PBTS 2.</title>
        <authorList>
            <person name="Stamer R."/>
            <person name="Vereecke D."/>
            <person name="Zhang Y."/>
            <person name="Schilkey F."/>
            <person name="Devitt N."/>
            <person name="Randall J."/>
        </authorList>
    </citation>
    <scope>NUCLEOTIDE SEQUENCE [LARGE SCALE GENOMIC DNA]</scope>
    <source>
        <strain evidence="8">PBTS2</strain>
    </source>
</reference>
<keyword evidence="2 5" id="KW-0812">Transmembrane</keyword>
<dbReference type="InterPro" id="IPR012340">
    <property type="entry name" value="NA-bd_OB-fold"/>
</dbReference>
<comment type="subcellular location">
    <subcellularLocation>
        <location evidence="1">Membrane</location>
        <topology evidence="1">Multi-pass membrane protein</topology>
    </subcellularLocation>
</comment>
<name>A0A143QR62_RHOFA</name>
<gene>
    <name evidence="7" type="ORF">A3Q41_03956</name>
</gene>
<evidence type="ECO:0000259" key="6">
    <source>
        <dbReference type="Pfam" id="PF01957"/>
    </source>
</evidence>
<evidence type="ECO:0000256" key="1">
    <source>
        <dbReference type="ARBA" id="ARBA00004141"/>
    </source>
</evidence>
<keyword evidence="3 5" id="KW-1133">Transmembrane helix</keyword>
<dbReference type="GeneID" id="93554115"/>
<protein>
    <recommendedName>
        <fullName evidence="6">NfeD-like C-terminal domain-containing protein</fullName>
    </recommendedName>
</protein>
<dbReference type="InterPro" id="IPR002810">
    <property type="entry name" value="NfeD-like_C"/>
</dbReference>
<dbReference type="GO" id="GO:0005886">
    <property type="term" value="C:plasma membrane"/>
    <property type="evidence" value="ECO:0007669"/>
    <property type="project" value="TreeGrafter"/>
</dbReference>
<feature type="domain" description="NfeD-like C-terminal" evidence="6">
    <location>
        <begin position="83"/>
        <end position="141"/>
    </location>
</feature>
<dbReference type="EMBL" id="CP015220">
    <property type="protein sequence ID" value="AMY25238.1"/>
    <property type="molecule type" value="Genomic_DNA"/>
</dbReference>
<reference evidence="7 8" key="1">
    <citation type="journal article" date="2016" name="Genome Announc.">
        <title>Complete Genome and Plasmid Sequences for Rhodococcus fascians D188 and Draft Sequences for Rhodococcus Isolates PBTS 1 and PBTS 2.</title>
        <authorList>
            <person name="Stamler R.A."/>
            <person name="Vereecke D."/>
            <person name="Zhang Y."/>
            <person name="Schilkey F."/>
            <person name="Devitt N."/>
            <person name="Randall J.J."/>
        </authorList>
    </citation>
    <scope>NUCLEOTIDE SEQUENCE [LARGE SCALE GENOMIC DNA]</scope>
    <source>
        <strain evidence="7 8">PBTS2</strain>
    </source>
</reference>
<dbReference type="InterPro" id="IPR052165">
    <property type="entry name" value="Membrane_assoc_protease"/>
</dbReference>
<sequence>MAAILWLIAAVVLAGAEALTGDFFLLMIAGGALGTAGVSALTDFPVWADAIVFGVLSLALVLGLRPILLRRFAHPPDTPMGVAALTGKSAVVLEQVTAHEGQIKLGGEVWTARPLDETEVYAPGTTVTVMEIDGATAVVWKGP</sequence>